<evidence type="ECO:0000256" key="5">
    <source>
        <dbReference type="HAMAP-Rule" id="MF_00527"/>
    </source>
</evidence>
<dbReference type="InterPro" id="IPR036995">
    <property type="entry name" value="MPG_sf"/>
</dbReference>
<dbReference type="InterPro" id="IPR011034">
    <property type="entry name" value="Formyl_transferase-like_C_sf"/>
</dbReference>
<keyword evidence="3 5" id="KW-0378">Hydrolase</keyword>
<dbReference type="GO" id="GO:0003905">
    <property type="term" value="F:alkylbase DNA N-glycosylase activity"/>
    <property type="evidence" value="ECO:0007669"/>
    <property type="project" value="InterPro"/>
</dbReference>
<dbReference type="AlphaFoldDB" id="A0A1F4XMN3"/>
<evidence type="ECO:0000256" key="3">
    <source>
        <dbReference type="ARBA" id="ARBA00022801"/>
    </source>
</evidence>
<dbReference type="EC" id="3.2.2.-" evidence="5"/>
<dbReference type="Gene3D" id="3.10.300.10">
    <property type="entry name" value="Methylpurine-DNA glycosylase (MPG)"/>
    <property type="match status" value="1"/>
</dbReference>
<dbReference type="PANTHER" id="PTHR10429:SF0">
    <property type="entry name" value="DNA-3-METHYLADENINE GLYCOSYLASE"/>
    <property type="match status" value="1"/>
</dbReference>
<dbReference type="InterPro" id="IPR003180">
    <property type="entry name" value="MPG"/>
</dbReference>
<accession>A0A1F4XMN3</accession>
<proteinExistence type="inferred from homology"/>
<dbReference type="HAMAP" id="MF_00527">
    <property type="entry name" value="3MGH"/>
    <property type="match status" value="1"/>
</dbReference>
<dbReference type="Pfam" id="PF02245">
    <property type="entry name" value="Pur_DNA_glyco"/>
    <property type="match status" value="1"/>
</dbReference>
<dbReference type="CDD" id="cd00540">
    <property type="entry name" value="AAG"/>
    <property type="match status" value="1"/>
</dbReference>
<keyword evidence="4 5" id="KW-0234">DNA repair</keyword>
<organism evidence="6 7">
    <name type="scientific">Candidatus Adlerbacteria bacterium RIFCSPHIGHO2_02_FULL_52_17</name>
    <dbReference type="NCBI Taxonomy" id="1797240"/>
    <lineage>
        <taxon>Bacteria</taxon>
        <taxon>Candidatus Adleribacteriota</taxon>
    </lineage>
</organism>
<gene>
    <name evidence="6" type="ORF">A3D68_02185</name>
</gene>
<protein>
    <recommendedName>
        <fullName evidence="5">Putative 3-methyladenine DNA glycosylase</fullName>
        <ecNumber evidence="5">3.2.2.-</ecNumber>
    </recommendedName>
</protein>
<comment type="caution">
    <text evidence="6">The sequence shown here is derived from an EMBL/GenBank/DDBJ whole genome shotgun (WGS) entry which is preliminary data.</text>
</comment>
<dbReference type="PANTHER" id="PTHR10429">
    <property type="entry name" value="DNA-3-METHYLADENINE GLYCOSYLASE"/>
    <property type="match status" value="1"/>
</dbReference>
<sequence length="226" mass="25931">MFRIMQPMRRVLPAAFFDRPTLTVAREIVGKFLVRRVKRRGRAVETVAMMIIETEAYDGPHDKASHANRGQTTRNTPMFARPGTVYVYFTYGMHWMLNLVCGKERYPAAVLIRGLEPQWQSRTLSHGELPPTGQKKRALRAAKDPSPTLFFRPVGVCLDGPAKLTKFLQIDKKLNNKPLGKKTGLWVEDRGVVIRQSQIRRTPRVGIDSAGEYVNKPWRFVLDKKW</sequence>
<dbReference type="SUPFAM" id="SSF50486">
    <property type="entry name" value="FMT C-terminal domain-like"/>
    <property type="match status" value="1"/>
</dbReference>
<evidence type="ECO:0000256" key="2">
    <source>
        <dbReference type="ARBA" id="ARBA00022763"/>
    </source>
</evidence>
<dbReference type="GO" id="GO:0006284">
    <property type="term" value="P:base-excision repair"/>
    <property type="evidence" value="ECO:0007669"/>
    <property type="project" value="InterPro"/>
</dbReference>
<evidence type="ECO:0000256" key="4">
    <source>
        <dbReference type="ARBA" id="ARBA00023204"/>
    </source>
</evidence>
<name>A0A1F4XMN3_9BACT</name>
<dbReference type="NCBIfam" id="TIGR00567">
    <property type="entry name" value="3mg"/>
    <property type="match status" value="1"/>
</dbReference>
<dbReference type="STRING" id="1797240.A3D68_02185"/>
<evidence type="ECO:0000313" key="6">
    <source>
        <dbReference type="EMBL" id="OGC82896.1"/>
    </source>
</evidence>
<keyword evidence="2 5" id="KW-0227">DNA damage</keyword>
<dbReference type="GO" id="GO:0003677">
    <property type="term" value="F:DNA binding"/>
    <property type="evidence" value="ECO:0007669"/>
    <property type="project" value="InterPro"/>
</dbReference>
<evidence type="ECO:0000313" key="7">
    <source>
        <dbReference type="Proteomes" id="UP000177564"/>
    </source>
</evidence>
<dbReference type="Proteomes" id="UP000177564">
    <property type="component" value="Unassembled WGS sequence"/>
</dbReference>
<comment type="similarity">
    <text evidence="1 5">Belongs to the DNA glycosylase MPG family.</text>
</comment>
<reference evidence="6 7" key="1">
    <citation type="journal article" date="2016" name="Nat. Commun.">
        <title>Thousands of microbial genomes shed light on interconnected biogeochemical processes in an aquifer system.</title>
        <authorList>
            <person name="Anantharaman K."/>
            <person name="Brown C.T."/>
            <person name="Hug L.A."/>
            <person name="Sharon I."/>
            <person name="Castelle C.J."/>
            <person name="Probst A.J."/>
            <person name="Thomas B.C."/>
            <person name="Singh A."/>
            <person name="Wilkins M.J."/>
            <person name="Karaoz U."/>
            <person name="Brodie E.L."/>
            <person name="Williams K.H."/>
            <person name="Hubbard S.S."/>
            <person name="Banfield J.F."/>
        </authorList>
    </citation>
    <scope>NUCLEOTIDE SEQUENCE [LARGE SCALE GENOMIC DNA]</scope>
</reference>
<evidence type="ECO:0000256" key="1">
    <source>
        <dbReference type="ARBA" id="ARBA00009232"/>
    </source>
</evidence>
<dbReference type="EMBL" id="MEWU01000034">
    <property type="protein sequence ID" value="OGC82896.1"/>
    <property type="molecule type" value="Genomic_DNA"/>
</dbReference>